<evidence type="ECO:0000313" key="5">
    <source>
        <dbReference type="Proteomes" id="UP000319130"/>
    </source>
</evidence>
<dbReference type="SUPFAM" id="SSF52172">
    <property type="entry name" value="CheY-like"/>
    <property type="match status" value="1"/>
</dbReference>
<dbReference type="Proteomes" id="UP000319130">
    <property type="component" value="Unassembled WGS sequence"/>
</dbReference>
<dbReference type="PANTHER" id="PTHR44591:SF3">
    <property type="entry name" value="RESPONSE REGULATORY DOMAIN-CONTAINING PROTEIN"/>
    <property type="match status" value="1"/>
</dbReference>
<dbReference type="PROSITE" id="PS50110">
    <property type="entry name" value="RESPONSE_REGULATORY"/>
    <property type="match status" value="1"/>
</dbReference>
<comment type="caution">
    <text evidence="4">The sequence shown here is derived from an EMBL/GenBank/DDBJ whole genome shotgun (WGS) entry which is preliminary data.</text>
</comment>
<feature type="modified residue" description="4-aspartylphosphate" evidence="2">
    <location>
        <position position="52"/>
    </location>
</feature>
<proteinExistence type="predicted"/>
<dbReference type="InterPro" id="IPR001789">
    <property type="entry name" value="Sig_transdc_resp-reg_receiver"/>
</dbReference>
<dbReference type="InterPro" id="IPR050595">
    <property type="entry name" value="Bact_response_regulator"/>
</dbReference>
<evidence type="ECO:0000256" key="2">
    <source>
        <dbReference type="PROSITE-ProRule" id="PRU00169"/>
    </source>
</evidence>
<dbReference type="Gene3D" id="3.40.50.2300">
    <property type="match status" value="1"/>
</dbReference>
<dbReference type="Pfam" id="PF00072">
    <property type="entry name" value="Response_reg"/>
    <property type="match status" value="1"/>
</dbReference>
<evidence type="ECO:0000256" key="1">
    <source>
        <dbReference type="ARBA" id="ARBA00022553"/>
    </source>
</evidence>
<gene>
    <name evidence="4" type="ORF">E3J48_05935</name>
</gene>
<sequence length="122" mass="13791">MQTILATDSNMNIRLLLETELGLEGYRVILASTGLETLKKIREEIPDLVILDLRMPDMYDLQLLKTIREENKDLRIVLSTVYKRAQDNPTIGASGVAGYFIKPFGINRLKATIKQSLADKRA</sequence>
<evidence type="ECO:0000259" key="3">
    <source>
        <dbReference type="PROSITE" id="PS50110"/>
    </source>
</evidence>
<dbReference type="PANTHER" id="PTHR44591">
    <property type="entry name" value="STRESS RESPONSE REGULATOR PROTEIN 1"/>
    <property type="match status" value="1"/>
</dbReference>
<dbReference type="EMBL" id="SOIZ01000264">
    <property type="protein sequence ID" value="TET61151.1"/>
    <property type="molecule type" value="Genomic_DNA"/>
</dbReference>
<reference evidence="4 5" key="1">
    <citation type="submission" date="2019-03" db="EMBL/GenBank/DDBJ databases">
        <title>Metabolic potential of uncultured bacteria and archaea associated with petroleum seepage in deep-sea sediments.</title>
        <authorList>
            <person name="Dong X."/>
            <person name="Hubert C."/>
        </authorList>
    </citation>
    <scope>NUCLEOTIDE SEQUENCE [LARGE SCALE GENOMIC DNA]</scope>
    <source>
        <strain evidence="4">E29_bin52</strain>
    </source>
</reference>
<dbReference type="AlphaFoldDB" id="A0A523W2E6"/>
<dbReference type="SMART" id="SM00448">
    <property type="entry name" value="REC"/>
    <property type="match status" value="1"/>
</dbReference>
<dbReference type="InterPro" id="IPR011006">
    <property type="entry name" value="CheY-like_superfamily"/>
</dbReference>
<keyword evidence="1 2" id="KW-0597">Phosphoprotein</keyword>
<accession>A0A523W2E6</accession>
<name>A0A523W2E6_UNCAE</name>
<feature type="domain" description="Response regulatory" evidence="3">
    <location>
        <begin position="3"/>
        <end position="117"/>
    </location>
</feature>
<evidence type="ECO:0000313" key="4">
    <source>
        <dbReference type="EMBL" id="TET61151.1"/>
    </source>
</evidence>
<organism evidence="4 5">
    <name type="scientific">Aerophobetes bacterium</name>
    <dbReference type="NCBI Taxonomy" id="2030807"/>
    <lineage>
        <taxon>Bacteria</taxon>
        <taxon>Candidatus Aerophobota</taxon>
    </lineage>
</organism>
<dbReference type="GO" id="GO:0000160">
    <property type="term" value="P:phosphorelay signal transduction system"/>
    <property type="evidence" value="ECO:0007669"/>
    <property type="project" value="InterPro"/>
</dbReference>
<protein>
    <submittedName>
        <fullName evidence="4">Response regulator</fullName>
    </submittedName>
</protein>